<feature type="region of interest" description="Disordered" evidence="1">
    <location>
        <begin position="1"/>
        <end position="56"/>
    </location>
</feature>
<dbReference type="Proteomes" id="UP000604046">
    <property type="component" value="Unassembled WGS sequence"/>
</dbReference>
<gene>
    <name evidence="2" type="ORF">SNAT2548_LOCUS6716</name>
</gene>
<organism evidence="2 3">
    <name type="scientific">Symbiodinium natans</name>
    <dbReference type="NCBI Taxonomy" id="878477"/>
    <lineage>
        <taxon>Eukaryota</taxon>
        <taxon>Sar</taxon>
        <taxon>Alveolata</taxon>
        <taxon>Dinophyceae</taxon>
        <taxon>Suessiales</taxon>
        <taxon>Symbiodiniaceae</taxon>
        <taxon>Symbiodinium</taxon>
    </lineage>
</organism>
<comment type="caution">
    <text evidence="2">The sequence shown here is derived from an EMBL/GenBank/DDBJ whole genome shotgun (WGS) entry which is preliminary data.</text>
</comment>
<dbReference type="Gene3D" id="3.60.10.10">
    <property type="entry name" value="Endonuclease/exonuclease/phosphatase"/>
    <property type="match status" value="1"/>
</dbReference>
<dbReference type="EMBL" id="CAJNDS010000448">
    <property type="protein sequence ID" value="CAE7207612.1"/>
    <property type="molecule type" value="Genomic_DNA"/>
</dbReference>
<sequence>MAADEGATPRARVGAAPKANGGKRSQASRVAGHVAAGSESPSSSADPGPQDSQKGRSISQIIELAEARNVERLVRTPRSQHFPMAREGRADTDQAHRKHAWAHREHVWTRREHACACVCQGQLSRTSQVLAGGVLAPGDDASGPAHNACQFFSCNWDVLSDDSLLRLVLAPQEMGNTVHPQMPTCSTWQTLPERGNEVPSGRCVLPFMRDWSCIAAAAWRSTRSSRRGKSSKLLVVGLAGAPASASAARSRGEGRGGWVRASGIADEAQRKAEGEWHPGWLLQCLAAAAGPQWGDAPSTASSSLSLEEEELLELLSVVGVGGSGPGTGGACGGAAASARAGDWTDGWQYHVPPLPAASRNFAPPTNLLARRAKGIASASDSTHGEAAVGGSRLPARVGEQGGLRLLAQKARSLLARITAPYSRASLRHAERRKRPHADQAAQTLRLQGYEAPTWAALLEEMAPPNLGDDDGPLPQRGDGAEVPLGDLLLERPQRLLVLGNEVGGRWNDQARDFLRTLTRLRGYRAPAAVRRSAASGWARRWWGLLSVAVQVAVADCPNRGWIATRRLQRGTSFVDTTLVSALGFNGRPLMAAKQCTYPELLRSLRCRLVVLAIELGGRWSRETALFIRHLARAAPSLRNASVAAFTARWFSLLAFAAARVWASSFLSLHLPGAANVDGAAPDVSEVLTGQRFYAVPPRQPHPPPVGHSDRHLQTQKGFAMKATVALWIFSQVASYNLYWWCISDEFGTCPQWAGGSGFQPIFSRIQENAPLDLIGFQECSDIGRVIWGAGLGSTFDFFTPPPGNDAPMAWQKSKFFAVDGPATMWIARDMYGDRNMNWVRLKVIGSGATIFFANTHGPLGQCWGGPGFALADSIIKAVYSHKQPQDQMVFTGDFNCDGNSDTIKKLAQVFELAATDNSFGGADHIFSNWGMKVVWTGSNNGWPSDHQLLKAVLEPPPAAGYV</sequence>
<evidence type="ECO:0000313" key="3">
    <source>
        <dbReference type="Proteomes" id="UP000604046"/>
    </source>
</evidence>
<accession>A0A812JHE2</accession>
<dbReference type="AlphaFoldDB" id="A0A812JHE2"/>
<reference evidence="2" key="1">
    <citation type="submission" date="2021-02" db="EMBL/GenBank/DDBJ databases">
        <authorList>
            <person name="Dougan E. K."/>
            <person name="Rhodes N."/>
            <person name="Thang M."/>
            <person name="Chan C."/>
        </authorList>
    </citation>
    <scope>NUCLEOTIDE SEQUENCE</scope>
</reference>
<dbReference type="InterPro" id="IPR036691">
    <property type="entry name" value="Endo/exonu/phosph_ase_sf"/>
</dbReference>
<keyword evidence="3" id="KW-1185">Reference proteome</keyword>
<protein>
    <recommendedName>
        <fullName evidence="4">Endonuclease/exonuclease/phosphatase domain-containing protein</fullName>
    </recommendedName>
</protein>
<evidence type="ECO:0008006" key="4">
    <source>
        <dbReference type="Google" id="ProtNLM"/>
    </source>
</evidence>
<proteinExistence type="predicted"/>
<name>A0A812JHE2_9DINO</name>
<evidence type="ECO:0000313" key="2">
    <source>
        <dbReference type="EMBL" id="CAE7207612.1"/>
    </source>
</evidence>
<evidence type="ECO:0000256" key="1">
    <source>
        <dbReference type="SAM" id="MobiDB-lite"/>
    </source>
</evidence>
<feature type="compositionally biased region" description="Polar residues" evidence="1">
    <location>
        <begin position="39"/>
        <end position="56"/>
    </location>
</feature>
<dbReference type="SUPFAM" id="SSF56219">
    <property type="entry name" value="DNase I-like"/>
    <property type="match status" value="1"/>
</dbReference>